<name>A0A699LFI1_TANCI</name>
<comment type="caution">
    <text evidence="1">The sequence shown here is derived from an EMBL/GenBank/DDBJ whole genome shotgun (WGS) entry which is preliminary data.</text>
</comment>
<organism evidence="1">
    <name type="scientific">Tanacetum cinerariifolium</name>
    <name type="common">Dalmatian daisy</name>
    <name type="synonym">Chrysanthemum cinerariifolium</name>
    <dbReference type="NCBI Taxonomy" id="118510"/>
    <lineage>
        <taxon>Eukaryota</taxon>
        <taxon>Viridiplantae</taxon>
        <taxon>Streptophyta</taxon>
        <taxon>Embryophyta</taxon>
        <taxon>Tracheophyta</taxon>
        <taxon>Spermatophyta</taxon>
        <taxon>Magnoliopsida</taxon>
        <taxon>eudicotyledons</taxon>
        <taxon>Gunneridae</taxon>
        <taxon>Pentapetalae</taxon>
        <taxon>asterids</taxon>
        <taxon>campanulids</taxon>
        <taxon>Asterales</taxon>
        <taxon>Asteraceae</taxon>
        <taxon>Asteroideae</taxon>
        <taxon>Anthemideae</taxon>
        <taxon>Anthemidinae</taxon>
        <taxon>Tanacetum</taxon>
    </lineage>
</organism>
<sequence length="65" mass="7388">PWGCVFELGKVVESWEKWWVRWRKAGKWSSGVKTVGGKNGQKCYSTSFQNGKEEDTVTGLRTLHG</sequence>
<feature type="non-terminal residue" evidence="1">
    <location>
        <position position="1"/>
    </location>
</feature>
<dbReference type="AlphaFoldDB" id="A0A699LFI1"/>
<accession>A0A699LFI1</accession>
<gene>
    <name evidence="1" type="ORF">Tci_703892</name>
</gene>
<protein>
    <submittedName>
        <fullName evidence="1">Uncharacterized protein</fullName>
    </submittedName>
</protein>
<evidence type="ECO:0000313" key="1">
    <source>
        <dbReference type="EMBL" id="GFB31921.1"/>
    </source>
</evidence>
<dbReference type="EMBL" id="BKCJ010600958">
    <property type="protein sequence ID" value="GFB31921.1"/>
    <property type="molecule type" value="Genomic_DNA"/>
</dbReference>
<reference evidence="1" key="1">
    <citation type="journal article" date="2019" name="Sci. Rep.">
        <title>Draft genome of Tanacetum cinerariifolium, the natural source of mosquito coil.</title>
        <authorList>
            <person name="Yamashiro T."/>
            <person name="Shiraishi A."/>
            <person name="Satake H."/>
            <person name="Nakayama K."/>
        </authorList>
    </citation>
    <scope>NUCLEOTIDE SEQUENCE</scope>
</reference>
<proteinExistence type="predicted"/>